<gene>
    <name evidence="15" type="ORF">PVAND_016314</name>
</gene>
<accession>A0A9J6BF33</accession>
<evidence type="ECO:0000256" key="13">
    <source>
        <dbReference type="SAM" id="Phobius"/>
    </source>
</evidence>
<feature type="transmembrane region" description="Helical" evidence="13">
    <location>
        <begin position="209"/>
        <end position="229"/>
    </location>
</feature>
<name>A0A9J6BF33_POLVA</name>
<keyword evidence="5" id="KW-0677">Repeat</keyword>
<evidence type="ECO:0000256" key="10">
    <source>
        <dbReference type="ARBA" id="ARBA00048473"/>
    </source>
</evidence>
<evidence type="ECO:0000256" key="12">
    <source>
        <dbReference type="SAM" id="MobiDB-lite"/>
    </source>
</evidence>
<keyword evidence="8 13" id="KW-0472">Membrane</keyword>
<comment type="subcellular location">
    <subcellularLocation>
        <location evidence="1">Lysosome membrane</location>
        <topology evidence="1">Multi-pass membrane protein</topology>
    </subcellularLocation>
</comment>
<organism evidence="15 16">
    <name type="scientific">Polypedilum vanderplanki</name>
    <name type="common">Sleeping chironomid midge</name>
    <dbReference type="NCBI Taxonomy" id="319348"/>
    <lineage>
        <taxon>Eukaryota</taxon>
        <taxon>Metazoa</taxon>
        <taxon>Ecdysozoa</taxon>
        <taxon>Arthropoda</taxon>
        <taxon>Hexapoda</taxon>
        <taxon>Insecta</taxon>
        <taxon>Pterygota</taxon>
        <taxon>Neoptera</taxon>
        <taxon>Endopterygota</taxon>
        <taxon>Diptera</taxon>
        <taxon>Nematocera</taxon>
        <taxon>Chironomoidea</taxon>
        <taxon>Chironomidae</taxon>
        <taxon>Chironominae</taxon>
        <taxon>Polypedilum</taxon>
        <taxon>Polypedilum</taxon>
    </lineage>
</organism>
<evidence type="ECO:0000256" key="3">
    <source>
        <dbReference type="ARBA" id="ARBA00022448"/>
    </source>
</evidence>
<dbReference type="GO" id="GO:0005765">
    <property type="term" value="C:lysosomal membrane"/>
    <property type="evidence" value="ECO:0007669"/>
    <property type="project" value="UniProtKB-SubCell"/>
</dbReference>
<evidence type="ECO:0000256" key="8">
    <source>
        <dbReference type="ARBA" id="ARBA00023136"/>
    </source>
</evidence>
<dbReference type="AlphaFoldDB" id="A0A9J6BF33"/>
<sequence length="393" mass="45103">MKNYFVTILVLFCCFYEFHGADLPSFELSTDGFTLIVGESEEIRLSLNSPVTRAVTFNFETDRDEIITLNPKSFTVLPSVPVTNQTIKVETHKAGKVEVDGHATPVEIIDDFNLFFRIVVANSRPLIIISSVVGWIYFVAWSVSFYPQVWLNFKRKSVVGLSFDFLALNIVGHTLYAVFNSSLYFIKYFQDEYFVRFPHGLNPVELNDVFFSIHASVLTFLTICQCFYYESGTQRVSKISWSIIGIFTITALVIIILCSIGNLHWLDFLYTCSYIKLAVTLTKYVPQAFLNYKRKSTVGWSIENILLDFTGGILSMLQMIFNSYNYNDWASIFGDPTKFGLGLFSVLFDIVFIVQHYVLYKDARHQKNNDNNTTEVENTEVTIEPEDKEKENI</sequence>
<comment type="catalytic activity">
    <reaction evidence="10">
        <text>L-cystine(out) + H(+)(out) = L-cystine(in) + H(+)(in)</text>
        <dbReference type="Rhea" id="RHEA:66172"/>
        <dbReference type="ChEBI" id="CHEBI:15378"/>
        <dbReference type="ChEBI" id="CHEBI:35491"/>
    </reaction>
    <physiologicalReaction direction="left-to-right" evidence="10">
        <dbReference type="Rhea" id="RHEA:66173"/>
    </physiologicalReaction>
</comment>
<reference evidence="15" key="1">
    <citation type="submission" date="2021-03" db="EMBL/GenBank/DDBJ databases">
        <title>Chromosome level genome of the anhydrobiotic midge Polypedilum vanderplanki.</title>
        <authorList>
            <person name="Yoshida Y."/>
            <person name="Kikawada T."/>
            <person name="Gusev O."/>
        </authorList>
    </citation>
    <scope>NUCLEOTIDE SEQUENCE</scope>
    <source>
        <strain evidence="15">NIAS01</strain>
        <tissue evidence="15">Whole body or cell culture</tissue>
    </source>
</reference>
<keyword evidence="4 13" id="KW-0812">Transmembrane</keyword>
<feature type="transmembrane region" description="Helical" evidence="13">
    <location>
        <begin position="341"/>
        <end position="360"/>
    </location>
</feature>
<evidence type="ECO:0000256" key="9">
    <source>
        <dbReference type="ARBA" id="ARBA00023228"/>
    </source>
</evidence>
<evidence type="ECO:0000256" key="14">
    <source>
        <dbReference type="SAM" id="SignalP"/>
    </source>
</evidence>
<evidence type="ECO:0000256" key="2">
    <source>
        <dbReference type="ARBA" id="ARBA00006855"/>
    </source>
</evidence>
<dbReference type="Proteomes" id="UP001107558">
    <property type="component" value="Chromosome 4"/>
</dbReference>
<dbReference type="EMBL" id="JADBJN010000004">
    <property type="protein sequence ID" value="KAG5668373.1"/>
    <property type="molecule type" value="Genomic_DNA"/>
</dbReference>
<evidence type="ECO:0000256" key="1">
    <source>
        <dbReference type="ARBA" id="ARBA00004155"/>
    </source>
</evidence>
<comment type="similarity">
    <text evidence="2">Belongs to the cystinosin family.</text>
</comment>
<protein>
    <recommendedName>
        <fullName evidence="11">Cystinosin homolog</fullName>
    </recommendedName>
</protein>
<evidence type="ECO:0000313" key="15">
    <source>
        <dbReference type="EMBL" id="KAG5668373.1"/>
    </source>
</evidence>
<dbReference type="SMART" id="SM00679">
    <property type="entry name" value="CTNS"/>
    <property type="match status" value="2"/>
</dbReference>
<feature type="compositionally biased region" description="Low complexity" evidence="12">
    <location>
        <begin position="369"/>
        <end position="382"/>
    </location>
</feature>
<feature type="signal peptide" evidence="14">
    <location>
        <begin position="1"/>
        <end position="20"/>
    </location>
</feature>
<dbReference type="FunFam" id="1.20.1280.290:FF:000016">
    <property type="entry name" value="Cystinosin homolog"/>
    <property type="match status" value="1"/>
</dbReference>
<comment type="caution">
    <text evidence="15">The sequence shown here is derived from an EMBL/GenBank/DDBJ whole genome shotgun (WGS) entry which is preliminary data.</text>
</comment>
<keyword evidence="7 13" id="KW-1133">Transmembrane helix</keyword>
<dbReference type="GO" id="GO:0015184">
    <property type="term" value="F:L-cystine transmembrane transporter activity"/>
    <property type="evidence" value="ECO:0007669"/>
    <property type="project" value="TreeGrafter"/>
</dbReference>
<feature type="transmembrane region" description="Helical" evidence="13">
    <location>
        <begin position="158"/>
        <end position="179"/>
    </location>
</feature>
<dbReference type="Pfam" id="PF04193">
    <property type="entry name" value="PQ-loop"/>
    <property type="match status" value="2"/>
</dbReference>
<dbReference type="PANTHER" id="PTHR13131:SF5">
    <property type="entry name" value="CYSTINOSIN"/>
    <property type="match status" value="1"/>
</dbReference>
<keyword evidence="3" id="KW-0813">Transport</keyword>
<keyword evidence="6" id="KW-0769">Symport</keyword>
<keyword evidence="9" id="KW-0458">Lysosome</keyword>
<evidence type="ECO:0000256" key="6">
    <source>
        <dbReference type="ARBA" id="ARBA00022847"/>
    </source>
</evidence>
<dbReference type="FunFam" id="1.20.1280.290:FF:000018">
    <property type="entry name" value="Cystinosin homolog"/>
    <property type="match status" value="1"/>
</dbReference>
<feature type="region of interest" description="Disordered" evidence="12">
    <location>
        <begin position="369"/>
        <end position="393"/>
    </location>
</feature>
<keyword evidence="16" id="KW-1185">Reference proteome</keyword>
<evidence type="ECO:0000313" key="16">
    <source>
        <dbReference type="Proteomes" id="UP001107558"/>
    </source>
</evidence>
<feature type="chain" id="PRO_5039954542" description="Cystinosin homolog" evidence="14">
    <location>
        <begin position="21"/>
        <end position="393"/>
    </location>
</feature>
<feature type="transmembrane region" description="Helical" evidence="13">
    <location>
        <begin position="126"/>
        <end position="146"/>
    </location>
</feature>
<proteinExistence type="inferred from homology"/>
<dbReference type="OrthoDB" id="75720at2759"/>
<dbReference type="Gene3D" id="1.20.1280.290">
    <property type="match status" value="2"/>
</dbReference>
<feature type="transmembrane region" description="Helical" evidence="13">
    <location>
        <begin position="241"/>
        <end position="262"/>
    </location>
</feature>
<evidence type="ECO:0000256" key="7">
    <source>
        <dbReference type="ARBA" id="ARBA00022989"/>
    </source>
</evidence>
<evidence type="ECO:0000256" key="11">
    <source>
        <dbReference type="ARBA" id="ARBA00074957"/>
    </source>
</evidence>
<dbReference type="InterPro" id="IPR005282">
    <property type="entry name" value="LC_transporter"/>
</dbReference>
<keyword evidence="14" id="KW-0732">Signal</keyword>
<dbReference type="NCBIfam" id="TIGR00951">
    <property type="entry name" value="2A43"/>
    <property type="match status" value="1"/>
</dbReference>
<evidence type="ECO:0000256" key="5">
    <source>
        <dbReference type="ARBA" id="ARBA00022737"/>
    </source>
</evidence>
<dbReference type="GO" id="GO:0015293">
    <property type="term" value="F:symporter activity"/>
    <property type="evidence" value="ECO:0007669"/>
    <property type="project" value="UniProtKB-KW"/>
</dbReference>
<evidence type="ECO:0000256" key="4">
    <source>
        <dbReference type="ARBA" id="ARBA00022692"/>
    </source>
</evidence>
<feature type="transmembrane region" description="Helical" evidence="13">
    <location>
        <begin position="298"/>
        <end position="321"/>
    </location>
</feature>
<dbReference type="InterPro" id="IPR006603">
    <property type="entry name" value="PQ-loop_rpt"/>
</dbReference>
<dbReference type="PANTHER" id="PTHR13131">
    <property type="entry name" value="CYSTINOSIN"/>
    <property type="match status" value="1"/>
</dbReference>